<protein>
    <submittedName>
        <fullName evidence="3">DUF3515 domain-containing protein</fullName>
    </submittedName>
</protein>
<gene>
    <name evidence="2" type="ORF">H7348_04825</name>
    <name evidence="3" type="ORF">IAU68_05325</name>
</gene>
<evidence type="ECO:0000256" key="1">
    <source>
        <dbReference type="SAM" id="Phobius"/>
    </source>
</evidence>
<dbReference type="RefSeq" id="WP_171193394.1">
    <property type="nucleotide sequence ID" value="NZ_CP061032.1"/>
</dbReference>
<dbReference type="EMBL" id="JACMYE010000003">
    <property type="protein sequence ID" value="MBC3178638.1"/>
    <property type="molecule type" value="Genomic_DNA"/>
</dbReference>
<reference evidence="4 5" key="1">
    <citation type="submission" date="2020-08" db="EMBL/GenBank/DDBJ databases">
        <title>novel species in genus Corynebacterium.</title>
        <authorList>
            <person name="Zhang G."/>
        </authorList>
    </citation>
    <scope>NUCLEOTIDE SEQUENCE [LARGE SCALE GENOMIC DNA]</scope>
    <source>
        <strain evidence="4 5">zg-917</strain>
        <strain evidence="3">Zg-917</strain>
    </source>
</reference>
<evidence type="ECO:0000313" key="5">
    <source>
        <dbReference type="Proteomes" id="UP000642876"/>
    </source>
</evidence>
<name>A0A7H0K1K8_9CORY</name>
<dbReference type="Proteomes" id="UP000642876">
    <property type="component" value="Unassembled WGS sequence"/>
</dbReference>
<dbReference type="Proteomes" id="UP000516235">
    <property type="component" value="Chromosome"/>
</dbReference>
<dbReference type="Pfam" id="PF12028">
    <property type="entry name" value="DUF3515"/>
    <property type="match status" value="2"/>
</dbReference>
<keyword evidence="5" id="KW-1185">Reference proteome</keyword>
<evidence type="ECO:0000313" key="4">
    <source>
        <dbReference type="Proteomes" id="UP000516235"/>
    </source>
</evidence>
<keyword evidence="1" id="KW-0472">Membrane</keyword>
<proteinExistence type="predicted"/>
<evidence type="ECO:0000313" key="3">
    <source>
        <dbReference type="EMBL" id="QNP91174.1"/>
    </source>
</evidence>
<dbReference type="InterPro" id="IPR021903">
    <property type="entry name" value="DUF3515"/>
</dbReference>
<keyword evidence="1" id="KW-0812">Transmembrane</keyword>
<organism evidence="3 4">
    <name type="scientific">Corynebacterium lujinxingii</name>
    <dbReference type="NCBI Taxonomy" id="2763010"/>
    <lineage>
        <taxon>Bacteria</taxon>
        <taxon>Bacillati</taxon>
        <taxon>Actinomycetota</taxon>
        <taxon>Actinomycetes</taxon>
        <taxon>Mycobacteriales</taxon>
        <taxon>Corynebacteriaceae</taxon>
        <taxon>Corynebacterium</taxon>
    </lineage>
</organism>
<keyword evidence="1" id="KW-1133">Transmembrane helix</keyword>
<evidence type="ECO:0000313" key="2">
    <source>
        <dbReference type="EMBL" id="MBC3178638.1"/>
    </source>
</evidence>
<feature type="transmembrane region" description="Helical" evidence="1">
    <location>
        <begin position="15"/>
        <end position="37"/>
    </location>
</feature>
<dbReference type="EMBL" id="CP061032">
    <property type="protein sequence ID" value="QNP91174.1"/>
    <property type="molecule type" value="Genomic_DNA"/>
</dbReference>
<sequence>MTTTAHEPQINRTAIAISLGLALLLVIGAVVGARIYFNQVALQPVAMTDLPAPQADSQACASLIGDLPSDLHGHPRAELAEPAPAGAAAWRSSSTERITLRCGVDIPAQYTDYAITEDIDGARWLRVDDITPQSTLATWYTVDRSPVVAVTADTEQLDGGAPVDGLDLAALEQHDQPRNPAPLTELEAADSSKCSGLLDAAPESIAEGYTRTEPAGDNTVAWHAKGRDPIVVRCGVAPSPNYGPGEQLAQVNGIPWFEDVKLANGTTASTWYALGRDSGIAASLPQAESNEAITNLTDLIAEHTAEAK</sequence>
<dbReference type="AlphaFoldDB" id="A0A7H0K1K8"/>
<accession>A0A7H0K1K8</accession>
<dbReference type="KEGG" id="cluj:IAU68_05325"/>